<evidence type="ECO:0000313" key="1">
    <source>
        <dbReference type="EMBL" id="OWK17672.1"/>
    </source>
</evidence>
<dbReference type="OrthoDB" id="67716at2759"/>
<dbReference type="AlphaFoldDB" id="A0A212DHL3"/>
<accession>A0A212DHL3</accession>
<dbReference type="EMBL" id="MKHE01000001">
    <property type="protein sequence ID" value="OWK17672.1"/>
    <property type="molecule type" value="Genomic_DNA"/>
</dbReference>
<reference evidence="1 2" key="1">
    <citation type="journal article" date="2018" name="Mol. Genet. Genomics">
        <title>The red deer Cervus elaphus genome CerEla1.0: sequencing, annotating, genes, and chromosomes.</title>
        <authorList>
            <person name="Bana N.A."/>
            <person name="Nyiri A."/>
            <person name="Nagy J."/>
            <person name="Frank K."/>
            <person name="Nagy T."/>
            <person name="Steger V."/>
            <person name="Schiller M."/>
            <person name="Lakatos P."/>
            <person name="Sugar L."/>
            <person name="Horn P."/>
            <person name="Barta E."/>
            <person name="Orosz L."/>
        </authorList>
    </citation>
    <scope>NUCLEOTIDE SEQUENCE [LARGE SCALE GENOMIC DNA]</scope>
    <source>
        <strain evidence="1">Hungarian</strain>
    </source>
</reference>
<gene>
    <name evidence="1" type="ORF">Celaphus_00009393</name>
</gene>
<organism evidence="1 2">
    <name type="scientific">Cervus elaphus hippelaphus</name>
    <name type="common">European red deer</name>
    <dbReference type="NCBI Taxonomy" id="46360"/>
    <lineage>
        <taxon>Eukaryota</taxon>
        <taxon>Metazoa</taxon>
        <taxon>Chordata</taxon>
        <taxon>Craniata</taxon>
        <taxon>Vertebrata</taxon>
        <taxon>Euteleostomi</taxon>
        <taxon>Mammalia</taxon>
        <taxon>Eutheria</taxon>
        <taxon>Laurasiatheria</taxon>
        <taxon>Artiodactyla</taxon>
        <taxon>Ruminantia</taxon>
        <taxon>Pecora</taxon>
        <taxon>Cervidae</taxon>
        <taxon>Cervinae</taxon>
        <taxon>Cervus</taxon>
    </lineage>
</organism>
<evidence type="ECO:0000313" key="2">
    <source>
        <dbReference type="Proteomes" id="UP000242450"/>
    </source>
</evidence>
<comment type="caution">
    <text evidence="1">The sequence shown here is derived from an EMBL/GenBank/DDBJ whole genome shotgun (WGS) entry which is preliminary data.</text>
</comment>
<proteinExistence type="predicted"/>
<sequence>MCLMVADMLEFVPVNKDLRLTAGTGHKLRLAYSPSMGLYLGVYLHAPKRGQETLIDFALTSTDIWALWHDAENQTVVKYINFEQYGPSPLSSYLPQAKSY</sequence>
<keyword evidence="2" id="KW-1185">Reference proteome</keyword>
<name>A0A212DHL3_CEREH</name>
<dbReference type="Proteomes" id="UP000242450">
    <property type="component" value="Chromosome 1"/>
</dbReference>
<protein>
    <submittedName>
        <fullName evidence="1">Uncharacterized protein</fullName>
    </submittedName>
</protein>